<dbReference type="InterPro" id="IPR017981">
    <property type="entry name" value="GPCR_2-like_7TM"/>
</dbReference>
<evidence type="ECO:0000256" key="10">
    <source>
        <dbReference type="ARBA" id="ARBA00023170"/>
    </source>
</evidence>
<feature type="transmembrane region" description="Helical" evidence="17">
    <location>
        <begin position="1403"/>
        <end position="1422"/>
    </location>
</feature>
<dbReference type="Gene3D" id="1.20.1070.10">
    <property type="entry name" value="Rhodopsin 7-helix transmembrane proteins"/>
    <property type="match status" value="1"/>
</dbReference>
<dbReference type="GO" id="GO:0005509">
    <property type="term" value="F:calcium ion binding"/>
    <property type="evidence" value="ECO:0007669"/>
    <property type="project" value="UniProtKB-UniRule"/>
</dbReference>
<keyword evidence="7" id="KW-0297">G-protein coupled receptor</keyword>
<evidence type="ECO:0000256" key="9">
    <source>
        <dbReference type="ARBA" id="ARBA00023157"/>
    </source>
</evidence>
<keyword evidence="18" id="KW-0732">Signal</keyword>
<dbReference type="SUPFAM" id="SSF57196">
    <property type="entry name" value="EGF/Laminin"/>
    <property type="match status" value="1"/>
</dbReference>
<comment type="caution">
    <text evidence="23">The sequence shown here is derived from an EMBL/GenBank/DDBJ whole genome shotgun (WGS) entry which is preliminary data.</text>
</comment>
<dbReference type="FunFam" id="1.20.1070.10:FF:000058">
    <property type="entry name" value="Adhesion G protein-coupled receptor F5"/>
    <property type="match status" value="1"/>
</dbReference>
<evidence type="ECO:0000256" key="14">
    <source>
        <dbReference type="PROSITE-ProRule" id="PRU00043"/>
    </source>
</evidence>
<evidence type="ECO:0000256" key="11">
    <source>
        <dbReference type="ARBA" id="ARBA00023180"/>
    </source>
</evidence>
<dbReference type="CDD" id="cd15040">
    <property type="entry name" value="7tmB2_Adhesion"/>
    <property type="match status" value="1"/>
</dbReference>
<feature type="transmembrane region" description="Helical" evidence="17">
    <location>
        <begin position="1583"/>
        <end position="1606"/>
    </location>
</feature>
<dbReference type="PROSITE" id="PS50221">
    <property type="entry name" value="GAIN_B"/>
    <property type="match status" value="1"/>
</dbReference>
<feature type="compositionally biased region" description="Low complexity" evidence="16">
    <location>
        <begin position="892"/>
        <end position="923"/>
    </location>
</feature>
<feature type="transmembrane region" description="Helical" evidence="17">
    <location>
        <begin position="1434"/>
        <end position="1457"/>
    </location>
</feature>
<dbReference type="PROSITE" id="PS01187">
    <property type="entry name" value="EGF_CA"/>
    <property type="match status" value="1"/>
</dbReference>
<dbReference type="Proteomes" id="UP001497497">
    <property type="component" value="Unassembled WGS sequence"/>
</dbReference>
<sequence length="1919" mass="211727">MFDTRFACPGHVCLALILYLAPSLGELYCPPAIPGEDYVATAELSYESLHGCLPLTFTLKSTSSGTIVTCDLSNNKCTWEGKYHLDSVISFETTLLGNGNGFQITANVPSANFSMFLGQTLHLEWGLCDGESTSDSCSLEIGGPTDECALVKPCLHTSDCIDEKVGYDCRCASGYSGLNCSVGDDELACNVTSITLQPSQPEDACFEDSYIQCWVAAQSSYAPVNLSVDYDKAYEKGYDVSVEVTYDILTLRVCLTQDSAPGSYNLTYNISTDGRDQEFPVTLSGEILPYSNTAPKFVSADDSGSYLINVTESVTIGAKVLCVNRSRTERAGCLGQPSCVMVVDPDDNKNFGVQSLGVGVIDYGTDSDVLNFTTENTEKSLGCLYVQKKLIPAKTFWIDLTVQDGGMEAAKARFYFYILDANEPPMCEANSIELGALSAFTDSQDLVAINCTDPDTEDEFRQIKFAVTKYADIFRVSSSGVLQVYSPFKTWEAGYYSFNITATGYSSQEDARFTSVITVTFAITIPGPNCSLSSANPWPMSWRPNFTEINLTLSCDTRDVGRLLINSVDIVEYYSTFEANIFSVTFQTKNQSSATVTLKLVTYEAGYYIATVNATLGGEWSVTTMRIPVFNPPSITTPDDIVRILSTVSVGSEILTIRATSDTEGSSLTYSIIDGNSQDVFSINATEGTVYLMKDILTDADIIYRLTFEVKDSASNLTSEKVVEIQIIPVLESAECVVLRSNVSVYRSDDINTVGYVVCRLPHSDSADYSYSTGYSWGLSVSDRGVLYVSGSPTNSVYSWDAEVIVSDNVNMREITIKFKYYIDFNCDDSLDFCITLNAGYCSDSSVCTNCSNGWSGINCSTDENECTDFGGSCLTYDLCENTAGSYRCLGTTTSSSSSQSTTTTPPTTTTSSTTTSPTSTTTGAQLNCTLPPDKDIYSNEIVGYIIAKIECKDQADYSPLNFSVLSEPPPIKVNIAGDGTITLASGIPETMSEFDVIVTVNSMAKKYSLKCTIVSVCPQSQMEGLTFERTNASESVSIRCPSGYNGTVTRRCDGRNKWGDFNLNDCERQDLKKAVLLVDRLQDKTISREQVTELVDQVSHEMNSSFQNSTTIVSGDIKLVVNLFSDMSKVINQKNASVSPEILTNLAFVCDKLVSADSSVWSQLDKDNPAAGILESMETFTRASLNSWKDTKPIEMSNIVISCLSSPGDIQFPQKDFNAGNSSWAFSNEIFLEKSDMPGNVNFSVLVYKNLAQYVKINATLQNIYEEDKALLNKSMNSQIVSFSMENKDIKKPVQLTFKLTLDNYSNPSCGFLKTDLSESDDNVWSTKGCRFLRSNKTHVVCSCNHTTNFAVLMSAFASPDDSLALSIISAVGCAISLFCLVMTIIVYSVVWKYVKNDRSVLHVNLSVCLIIGYVVFLAGVNRTDNEIGCKVVAALLHFFFLVVFFTMLAEGIEILKSVSFVFTSKSILRYLLLVAYGAPLIIVAVSLGVKQTEGYGTKDFCWLSVDDGLIWAFVGPVLFVFLVNFIILIIVLKTMQTSQIMRDKSAKDRIKSVVRSISILSPILGLAWIFGVLSVNEDTVVFQYLFAIFNSLQGLFVFIFQCLLQHQVKDGFKAMRRKHYAKSMDSGQRVVSGSSQSKGVSYSYSQSASQSKNVTQSTYAQTSPIKEQQFTFHQYNNPAFQDNTDGKKSVKSNKSYTDNISHNNYEEDDRIVPVSNDREDVYFYMGRTLYRDSRKEVAGESNMDSFSFPSPKLLDRGNSQEPIIYGRPGIPDEAEDEHSEQKSLGLNIIDKWRAVSRRRSSGRDENPEIEKERLRHVYGDVGTINSREYRDDGHPSQIRAREHWRKVQDFAKSPVQNYPAETLQTRNENLPSSPFHGPVNGYRQAGNVKSRPNLTPLIIPRPSRISKPAAQNYHSKI</sequence>
<dbReference type="InterPro" id="IPR001881">
    <property type="entry name" value="EGF-like_Ca-bd_dom"/>
</dbReference>
<protein>
    <submittedName>
        <fullName evidence="23">Uncharacterized protein</fullName>
    </submittedName>
</protein>
<dbReference type="PROSITE" id="PS01186">
    <property type="entry name" value="EGF_2"/>
    <property type="match status" value="1"/>
</dbReference>
<evidence type="ECO:0000256" key="1">
    <source>
        <dbReference type="ARBA" id="ARBA00004651"/>
    </source>
</evidence>
<name>A0AAV2HML7_LYMST</name>
<proteinExistence type="inferred from homology"/>
<organism evidence="23 24">
    <name type="scientific">Lymnaea stagnalis</name>
    <name type="common">Great pond snail</name>
    <name type="synonym">Helix stagnalis</name>
    <dbReference type="NCBI Taxonomy" id="6523"/>
    <lineage>
        <taxon>Eukaryota</taxon>
        <taxon>Metazoa</taxon>
        <taxon>Spiralia</taxon>
        <taxon>Lophotrochozoa</taxon>
        <taxon>Mollusca</taxon>
        <taxon>Gastropoda</taxon>
        <taxon>Heterobranchia</taxon>
        <taxon>Euthyneura</taxon>
        <taxon>Panpulmonata</taxon>
        <taxon>Hygrophila</taxon>
        <taxon>Lymnaeoidea</taxon>
        <taxon>Lymnaeidae</taxon>
        <taxon>Lymnaea</taxon>
    </lineage>
</organism>
<dbReference type="InterPro" id="IPR015919">
    <property type="entry name" value="Cadherin-like_sf"/>
</dbReference>
<evidence type="ECO:0000259" key="19">
    <source>
        <dbReference type="PROSITE" id="PS50026"/>
    </source>
</evidence>
<evidence type="ECO:0000256" key="2">
    <source>
        <dbReference type="ARBA" id="ARBA00007343"/>
    </source>
</evidence>
<evidence type="ECO:0000259" key="22">
    <source>
        <dbReference type="PROSITE" id="PS50268"/>
    </source>
</evidence>
<keyword evidence="15" id="KW-0245">EGF-like domain</keyword>
<dbReference type="InterPro" id="IPR057244">
    <property type="entry name" value="GAIN_B"/>
</dbReference>
<dbReference type="InterPro" id="IPR000203">
    <property type="entry name" value="GPS"/>
</dbReference>
<gene>
    <name evidence="23" type="ORF">GSLYS_00008902001</name>
</gene>
<evidence type="ECO:0000256" key="7">
    <source>
        <dbReference type="ARBA" id="ARBA00023040"/>
    </source>
</evidence>
<feature type="region of interest" description="Disordered" evidence="16">
    <location>
        <begin position="892"/>
        <end position="926"/>
    </location>
</feature>
<keyword evidence="24" id="KW-1185">Reference proteome</keyword>
<dbReference type="Gene3D" id="1.25.40.610">
    <property type="match status" value="1"/>
</dbReference>
<feature type="domain" description="GAIN-B" evidence="20">
    <location>
        <begin position="1201"/>
        <end position="1361"/>
    </location>
</feature>
<evidence type="ECO:0000256" key="15">
    <source>
        <dbReference type="PROSITE-ProRule" id="PRU00076"/>
    </source>
</evidence>
<dbReference type="PROSITE" id="PS50261">
    <property type="entry name" value="G_PROTEIN_RECEP_F2_4"/>
    <property type="match status" value="1"/>
</dbReference>
<feature type="transmembrane region" description="Helical" evidence="17">
    <location>
        <begin position="1511"/>
        <end position="1534"/>
    </location>
</feature>
<feature type="transmembrane region" description="Helical" evidence="17">
    <location>
        <begin position="1555"/>
        <end position="1577"/>
    </location>
</feature>
<dbReference type="Gene3D" id="2.10.25.10">
    <property type="entry name" value="Laminin"/>
    <property type="match status" value="1"/>
</dbReference>
<keyword evidence="5" id="KW-0677">Repeat</keyword>
<feature type="domain" description="Cadherin" evidence="22">
    <location>
        <begin position="636"/>
        <end position="737"/>
    </location>
</feature>
<dbReference type="PROSITE" id="PS00022">
    <property type="entry name" value="EGF_1"/>
    <property type="match status" value="1"/>
</dbReference>
<keyword evidence="13" id="KW-0424">Laminin EGF-like domain</keyword>
<feature type="transmembrane region" description="Helical" evidence="17">
    <location>
        <begin position="1469"/>
        <end position="1491"/>
    </location>
</feature>
<keyword evidence="6 17" id="KW-1133">Transmembrane helix</keyword>
<keyword evidence="4 17" id="KW-0812">Transmembrane</keyword>
<dbReference type="PROSITE" id="PS00010">
    <property type="entry name" value="ASX_HYDROXYL"/>
    <property type="match status" value="1"/>
</dbReference>
<dbReference type="SUPFAM" id="SSF49313">
    <property type="entry name" value="Cadherin-like"/>
    <property type="match status" value="2"/>
</dbReference>
<evidence type="ECO:0000256" key="3">
    <source>
        <dbReference type="ARBA" id="ARBA00022475"/>
    </source>
</evidence>
<dbReference type="Gene3D" id="2.60.220.50">
    <property type="match status" value="1"/>
</dbReference>
<dbReference type="EMBL" id="CAXITT010000187">
    <property type="protein sequence ID" value="CAL1534942.1"/>
    <property type="molecule type" value="Genomic_DNA"/>
</dbReference>
<keyword evidence="9 15" id="KW-1015">Disulfide bond</keyword>
<comment type="similarity">
    <text evidence="2">Belongs to the G-protein coupled receptor 2 family. Adhesion G-protein coupled receptor (ADGR) subfamily.</text>
</comment>
<dbReference type="Pfam" id="PF00028">
    <property type="entry name" value="Cadherin"/>
    <property type="match status" value="1"/>
</dbReference>
<dbReference type="PRINTS" id="PR01694">
    <property type="entry name" value="BAIPRECURSOR"/>
</dbReference>
<dbReference type="PANTHER" id="PTHR12011:SF347">
    <property type="entry name" value="FI21270P1-RELATED"/>
    <property type="match status" value="1"/>
</dbReference>
<evidence type="ECO:0000256" key="5">
    <source>
        <dbReference type="ARBA" id="ARBA00022737"/>
    </source>
</evidence>
<evidence type="ECO:0000256" key="16">
    <source>
        <dbReference type="SAM" id="MobiDB-lite"/>
    </source>
</evidence>
<dbReference type="CDD" id="cd11304">
    <property type="entry name" value="Cadherin_repeat"/>
    <property type="match status" value="1"/>
</dbReference>
<feature type="transmembrane region" description="Helical" evidence="17">
    <location>
        <begin position="1365"/>
        <end position="1391"/>
    </location>
</feature>
<dbReference type="PANTHER" id="PTHR12011">
    <property type="entry name" value="ADHESION G-PROTEIN COUPLED RECEPTOR"/>
    <property type="match status" value="1"/>
</dbReference>
<reference evidence="23 24" key="1">
    <citation type="submission" date="2024-04" db="EMBL/GenBank/DDBJ databases">
        <authorList>
            <consortium name="Genoscope - CEA"/>
            <person name="William W."/>
        </authorList>
    </citation>
    <scope>NUCLEOTIDE SEQUENCE [LARGE SCALE GENOMIC DNA]</scope>
</reference>
<evidence type="ECO:0000256" key="17">
    <source>
        <dbReference type="SAM" id="Phobius"/>
    </source>
</evidence>
<keyword evidence="12" id="KW-0807">Transducer</keyword>
<dbReference type="SMART" id="SM00181">
    <property type="entry name" value="EGF"/>
    <property type="match status" value="2"/>
</dbReference>
<keyword evidence="14" id="KW-0106">Calcium</keyword>
<feature type="domain" description="EGF-like" evidence="19">
    <location>
        <begin position="144"/>
        <end position="181"/>
    </location>
</feature>
<dbReference type="GO" id="GO:0007166">
    <property type="term" value="P:cell surface receptor signaling pathway"/>
    <property type="evidence" value="ECO:0007669"/>
    <property type="project" value="InterPro"/>
</dbReference>
<evidence type="ECO:0000256" key="8">
    <source>
        <dbReference type="ARBA" id="ARBA00023136"/>
    </source>
</evidence>
<dbReference type="InterPro" id="IPR036445">
    <property type="entry name" value="GPCR_2_extracell_dom_sf"/>
</dbReference>
<dbReference type="InterPro" id="IPR000742">
    <property type="entry name" value="EGF"/>
</dbReference>
<evidence type="ECO:0000256" key="13">
    <source>
        <dbReference type="ARBA" id="ARBA00023292"/>
    </source>
</evidence>
<dbReference type="PROSITE" id="PS50026">
    <property type="entry name" value="EGF_3"/>
    <property type="match status" value="1"/>
</dbReference>
<dbReference type="PROSITE" id="PS50268">
    <property type="entry name" value="CADHERIN_2"/>
    <property type="match status" value="1"/>
</dbReference>
<dbReference type="GO" id="GO:0004930">
    <property type="term" value="F:G protein-coupled receptor activity"/>
    <property type="evidence" value="ECO:0007669"/>
    <property type="project" value="UniProtKB-KW"/>
</dbReference>
<feature type="disulfide bond" evidence="15">
    <location>
        <begin position="171"/>
        <end position="180"/>
    </location>
</feature>
<evidence type="ECO:0000313" key="23">
    <source>
        <dbReference type="EMBL" id="CAL1534942.1"/>
    </source>
</evidence>
<dbReference type="GO" id="GO:0007156">
    <property type="term" value="P:homophilic cell adhesion via plasma membrane adhesion molecules"/>
    <property type="evidence" value="ECO:0007669"/>
    <property type="project" value="InterPro"/>
</dbReference>
<dbReference type="Gene3D" id="2.60.40.60">
    <property type="entry name" value="Cadherins"/>
    <property type="match status" value="1"/>
</dbReference>
<dbReference type="SMART" id="SM00179">
    <property type="entry name" value="EGF_CA"/>
    <property type="match status" value="2"/>
</dbReference>
<keyword evidence="10" id="KW-0675">Receptor</keyword>
<dbReference type="InterPro" id="IPR000152">
    <property type="entry name" value="EGF-type_Asp/Asn_hydroxyl_site"/>
</dbReference>
<accession>A0AAV2HML7</accession>
<evidence type="ECO:0000256" key="4">
    <source>
        <dbReference type="ARBA" id="ARBA00022692"/>
    </source>
</evidence>
<feature type="chain" id="PRO_5043427287" evidence="18">
    <location>
        <begin position="26"/>
        <end position="1919"/>
    </location>
</feature>
<dbReference type="CDD" id="cd00054">
    <property type="entry name" value="EGF_CA"/>
    <property type="match status" value="1"/>
</dbReference>
<dbReference type="Pfam" id="PF01825">
    <property type="entry name" value="GPS"/>
    <property type="match status" value="1"/>
</dbReference>
<comment type="caution">
    <text evidence="15">Lacks conserved residue(s) required for the propagation of feature annotation.</text>
</comment>
<dbReference type="Gene3D" id="4.10.1240.10">
    <property type="entry name" value="GPCR, family 2, extracellular hormone receptor domain"/>
    <property type="match status" value="1"/>
</dbReference>
<dbReference type="SMART" id="SM00303">
    <property type="entry name" value="GPS"/>
    <property type="match status" value="1"/>
</dbReference>
<evidence type="ECO:0000259" key="21">
    <source>
        <dbReference type="PROSITE" id="PS50261"/>
    </source>
</evidence>
<keyword evidence="3" id="KW-1003">Cell membrane</keyword>
<evidence type="ECO:0000259" key="20">
    <source>
        <dbReference type="PROSITE" id="PS50221"/>
    </source>
</evidence>
<evidence type="ECO:0000256" key="6">
    <source>
        <dbReference type="ARBA" id="ARBA00022989"/>
    </source>
</evidence>
<feature type="compositionally biased region" description="Polar residues" evidence="16">
    <location>
        <begin position="1694"/>
        <end position="1703"/>
    </location>
</feature>
<dbReference type="InterPro" id="IPR002126">
    <property type="entry name" value="Cadherin-like_dom"/>
</dbReference>
<feature type="signal peptide" evidence="18">
    <location>
        <begin position="1"/>
        <end position="25"/>
    </location>
</feature>
<dbReference type="InterPro" id="IPR000832">
    <property type="entry name" value="GPCR_2_secretin-like"/>
</dbReference>
<evidence type="ECO:0000256" key="18">
    <source>
        <dbReference type="SAM" id="SignalP"/>
    </source>
</evidence>
<evidence type="ECO:0000256" key="12">
    <source>
        <dbReference type="ARBA" id="ARBA00023224"/>
    </source>
</evidence>
<dbReference type="InterPro" id="IPR046338">
    <property type="entry name" value="GAIN_dom_sf"/>
</dbReference>
<comment type="subcellular location">
    <subcellularLocation>
        <location evidence="1">Cell membrane</location>
        <topology evidence="1">Multi-pass membrane protein</topology>
    </subcellularLocation>
</comment>
<dbReference type="InterPro" id="IPR008077">
    <property type="entry name" value="GPCR_2_brain_angio_inhib"/>
</dbReference>
<feature type="domain" description="G-protein coupled receptors family 2 profile 2" evidence="21">
    <location>
        <begin position="1367"/>
        <end position="1607"/>
    </location>
</feature>
<dbReference type="InterPro" id="IPR018097">
    <property type="entry name" value="EGF_Ca-bd_CS"/>
</dbReference>
<evidence type="ECO:0000313" key="24">
    <source>
        <dbReference type="Proteomes" id="UP001497497"/>
    </source>
</evidence>
<keyword evidence="11" id="KW-0325">Glycoprotein</keyword>
<dbReference type="Pfam" id="PF00002">
    <property type="entry name" value="7tm_2"/>
    <property type="match status" value="1"/>
</dbReference>
<dbReference type="GO" id="GO:0005886">
    <property type="term" value="C:plasma membrane"/>
    <property type="evidence" value="ECO:0007669"/>
    <property type="project" value="UniProtKB-SubCell"/>
</dbReference>
<feature type="region of interest" description="Disordered" evidence="16">
    <location>
        <begin position="1683"/>
        <end position="1703"/>
    </location>
</feature>
<dbReference type="PRINTS" id="PR00249">
    <property type="entry name" value="GPCRSECRETIN"/>
</dbReference>
<keyword evidence="8 17" id="KW-0472">Membrane</keyword>